<keyword evidence="12" id="KW-1185">Reference proteome</keyword>
<comment type="caution">
    <text evidence="11">The sequence shown here is derived from an EMBL/GenBank/DDBJ whole genome shotgun (WGS) entry which is preliminary data.</text>
</comment>
<evidence type="ECO:0000256" key="10">
    <source>
        <dbReference type="RuleBase" id="RU000488"/>
    </source>
</evidence>
<dbReference type="InterPro" id="IPR002167">
    <property type="entry name" value="GDC-like"/>
</dbReference>
<reference evidence="11" key="1">
    <citation type="journal article" date="2023" name="Mol. Biol. Evol.">
        <title>Third-Generation Sequencing Reveals the Adaptive Role of the Epigenome in Three Deep-Sea Polychaetes.</title>
        <authorList>
            <person name="Perez M."/>
            <person name="Aroh O."/>
            <person name="Sun Y."/>
            <person name="Lan Y."/>
            <person name="Juniper S.K."/>
            <person name="Young C.R."/>
            <person name="Angers B."/>
            <person name="Qian P.Y."/>
        </authorList>
    </citation>
    <scope>NUCLEOTIDE SEQUENCE</scope>
    <source>
        <strain evidence="11">P08H-3</strain>
    </source>
</reference>
<evidence type="ECO:0008006" key="13">
    <source>
        <dbReference type="Google" id="ProtNLM"/>
    </source>
</evidence>
<dbReference type="Proteomes" id="UP001208570">
    <property type="component" value="Unassembled WGS sequence"/>
</dbReference>
<sequence length="315" mass="34763">MAATYVSKRKPGDVVLKTFLAGGIAGCCAKSTVAPFDRVKILLQAHHKHYSNLGIISTIIKVLNKEGVRGLFKGNKAQMIRVFPYAATQFSTYEFYKQWLRKNLGHTQFSRLAAGSLAGMTAVLVTYPLDVIRARLAFQVAGEVMYAGIIDAFRIMITQEGGIRALYKGIVPTMLGMAPYAGLSFYCFEVLKASLLEYFPNSCGKPSPHKGDDLVLLVPAKALCGGLAGALAQTVSYPLDVARRKMQLSLMLPESHRFSNWYTALYVVAKEHGVKNGLYRGLSLNYVKVTPMVAVSFTIYELLKQFFGLDTHLER</sequence>
<evidence type="ECO:0000256" key="5">
    <source>
        <dbReference type="ARBA" id="ARBA00022737"/>
    </source>
</evidence>
<comment type="similarity">
    <text evidence="2 10">Belongs to the mitochondrial carrier (TC 2.A.29) family.</text>
</comment>
<evidence type="ECO:0000256" key="7">
    <source>
        <dbReference type="ARBA" id="ARBA00023128"/>
    </source>
</evidence>
<comment type="subcellular location">
    <subcellularLocation>
        <location evidence="1">Mitochondrion inner membrane</location>
        <topology evidence="1">Multi-pass membrane protein</topology>
    </subcellularLocation>
</comment>
<proteinExistence type="inferred from homology"/>
<dbReference type="Pfam" id="PF00153">
    <property type="entry name" value="Mito_carr"/>
    <property type="match status" value="3"/>
</dbReference>
<dbReference type="PANTHER" id="PTHR24089">
    <property type="entry name" value="SOLUTE CARRIER FAMILY 25"/>
    <property type="match status" value="1"/>
</dbReference>
<dbReference type="PROSITE" id="PS50920">
    <property type="entry name" value="SOLCAR"/>
    <property type="match status" value="3"/>
</dbReference>
<dbReference type="AlphaFoldDB" id="A0AAD9KAL7"/>
<keyword evidence="8 9" id="KW-0472">Membrane</keyword>
<dbReference type="GO" id="GO:0005743">
    <property type="term" value="C:mitochondrial inner membrane"/>
    <property type="evidence" value="ECO:0007669"/>
    <property type="project" value="UniProtKB-SubCell"/>
</dbReference>
<dbReference type="PRINTS" id="PR00928">
    <property type="entry name" value="GRAVESDC"/>
</dbReference>
<dbReference type="InterPro" id="IPR018108">
    <property type="entry name" value="MCP_transmembrane"/>
</dbReference>
<dbReference type="SUPFAM" id="SSF103506">
    <property type="entry name" value="Mitochondrial carrier"/>
    <property type="match status" value="1"/>
</dbReference>
<keyword evidence="3 10" id="KW-0813">Transport</keyword>
<dbReference type="PRINTS" id="PR00926">
    <property type="entry name" value="MITOCARRIER"/>
</dbReference>
<evidence type="ECO:0000313" key="11">
    <source>
        <dbReference type="EMBL" id="KAK2167597.1"/>
    </source>
</evidence>
<keyword evidence="6" id="KW-0999">Mitochondrion inner membrane</keyword>
<organism evidence="11 12">
    <name type="scientific">Paralvinella palmiformis</name>
    <dbReference type="NCBI Taxonomy" id="53620"/>
    <lineage>
        <taxon>Eukaryota</taxon>
        <taxon>Metazoa</taxon>
        <taxon>Spiralia</taxon>
        <taxon>Lophotrochozoa</taxon>
        <taxon>Annelida</taxon>
        <taxon>Polychaeta</taxon>
        <taxon>Sedentaria</taxon>
        <taxon>Canalipalpata</taxon>
        <taxon>Terebellida</taxon>
        <taxon>Terebelliformia</taxon>
        <taxon>Alvinellidae</taxon>
        <taxon>Paralvinella</taxon>
    </lineage>
</organism>
<feature type="repeat" description="Solcar" evidence="9">
    <location>
        <begin position="220"/>
        <end position="306"/>
    </location>
</feature>
<dbReference type="GO" id="GO:0055085">
    <property type="term" value="P:transmembrane transport"/>
    <property type="evidence" value="ECO:0007669"/>
    <property type="project" value="InterPro"/>
</dbReference>
<dbReference type="InterPro" id="IPR002067">
    <property type="entry name" value="MCP"/>
</dbReference>
<evidence type="ECO:0000256" key="9">
    <source>
        <dbReference type="PROSITE-ProRule" id="PRU00282"/>
    </source>
</evidence>
<evidence type="ECO:0000256" key="2">
    <source>
        <dbReference type="ARBA" id="ARBA00006375"/>
    </source>
</evidence>
<dbReference type="Gene3D" id="1.50.40.10">
    <property type="entry name" value="Mitochondrial carrier domain"/>
    <property type="match status" value="1"/>
</dbReference>
<keyword evidence="5" id="KW-0677">Repeat</keyword>
<dbReference type="InterPro" id="IPR023395">
    <property type="entry name" value="MCP_dom_sf"/>
</dbReference>
<feature type="repeat" description="Solcar" evidence="9">
    <location>
        <begin position="106"/>
        <end position="194"/>
    </location>
</feature>
<evidence type="ECO:0000256" key="8">
    <source>
        <dbReference type="ARBA" id="ARBA00023136"/>
    </source>
</evidence>
<name>A0AAD9KAL7_9ANNE</name>
<evidence type="ECO:0000256" key="4">
    <source>
        <dbReference type="ARBA" id="ARBA00022692"/>
    </source>
</evidence>
<evidence type="ECO:0000313" key="12">
    <source>
        <dbReference type="Proteomes" id="UP001208570"/>
    </source>
</evidence>
<feature type="repeat" description="Solcar" evidence="9">
    <location>
        <begin position="13"/>
        <end position="99"/>
    </location>
</feature>
<evidence type="ECO:0000256" key="6">
    <source>
        <dbReference type="ARBA" id="ARBA00022792"/>
    </source>
</evidence>
<keyword evidence="7" id="KW-0496">Mitochondrion</keyword>
<protein>
    <recommendedName>
        <fullName evidence="13">Graves disease carrier protein</fullName>
    </recommendedName>
</protein>
<evidence type="ECO:0000256" key="1">
    <source>
        <dbReference type="ARBA" id="ARBA00004448"/>
    </source>
</evidence>
<keyword evidence="4 9" id="KW-0812">Transmembrane</keyword>
<dbReference type="EMBL" id="JAODUP010000026">
    <property type="protein sequence ID" value="KAK2167597.1"/>
    <property type="molecule type" value="Genomic_DNA"/>
</dbReference>
<accession>A0AAD9KAL7</accession>
<evidence type="ECO:0000256" key="3">
    <source>
        <dbReference type="ARBA" id="ARBA00022448"/>
    </source>
</evidence>
<gene>
    <name evidence="11" type="ORF">LSH36_26g11005</name>
</gene>